<dbReference type="Gene3D" id="1.10.3210.10">
    <property type="entry name" value="Hypothetical protein af1432"/>
    <property type="match status" value="1"/>
</dbReference>
<dbReference type="InterPro" id="IPR006674">
    <property type="entry name" value="HD_domain"/>
</dbReference>
<sequence>MLIPAGFVTRLARRLTNLAGEYADRLGERRAHVLLKRDHTLRVHALAAHIARAETPDMALLCRATALMHDIGRFEQFERFGTFRDDESVDHGDLGAEILERENFLAECGPAARNVVISAVCLHNKRELPARLEEPLGTVVRVVRDADKLDIVPLVLAGMEPGRAGDKVVALGLADTPGAWNPHVLETVRRGGNPSYADLTCANDFRLLLASWGPGLEFTASRSVFRRRDYLGRIFAQLPDMPEFSALRAVLVSRL</sequence>
<accession>A0A0X8JRT2</accession>
<evidence type="ECO:0000259" key="1">
    <source>
        <dbReference type="PROSITE" id="PS51831"/>
    </source>
</evidence>
<gene>
    <name evidence="2" type="ORF">AXF15_11610</name>
</gene>
<dbReference type="AlphaFoldDB" id="A0A0X8JRT2"/>
<evidence type="ECO:0000313" key="2">
    <source>
        <dbReference type="EMBL" id="AMD93682.1"/>
    </source>
</evidence>
<dbReference type="KEGG" id="doa:AXF15_11610"/>
<dbReference type="CDD" id="cd00077">
    <property type="entry name" value="HDc"/>
    <property type="match status" value="1"/>
</dbReference>
<dbReference type="NCBIfam" id="TIGR00277">
    <property type="entry name" value="HDIG"/>
    <property type="match status" value="1"/>
</dbReference>
<dbReference type="OrthoDB" id="9797344at2"/>
<dbReference type="SUPFAM" id="SSF109604">
    <property type="entry name" value="HD-domain/PDEase-like"/>
    <property type="match status" value="1"/>
</dbReference>
<proteinExistence type="predicted"/>
<dbReference type="RefSeq" id="WP_066607692.1">
    <property type="nucleotide sequence ID" value="NZ_CP014230.1"/>
</dbReference>
<feature type="domain" description="HD" evidence="1">
    <location>
        <begin position="36"/>
        <end position="152"/>
    </location>
</feature>
<dbReference type="Proteomes" id="UP000063964">
    <property type="component" value="Chromosome"/>
</dbReference>
<organism evidence="2 3">
    <name type="scientific">Desulfomicrobium orale DSM 12838</name>
    <dbReference type="NCBI Taxonomy" id="888061"/>
    <lineage>
        <taxon>Bacteria</taxon>
        <taxon>Pseudomonadati</taxon>
        <taxon>Thermodesulfobacteriota</taxon>
        <taxon>Desulfovibrionia</taxon>
        <taxon>Desulfovibrionales</taxon>
        <taxon>Desulfomicrobiaceae</taxon>
        <taxon>Desulfomicrobium</taxon>
    </lineage>
</organism>
<keyword evidence="3" id="KW-1185">Reference proteome</keyword>
<dbReference type="STRING" id="888061.AXF15_11610"/>
<evidence type="ECO:0000313" key="3">
    <source>
        <dbReference type="Proteomes" id="UP000063964"/>
    </source>
</evidence>
<reference evidence="3" key="1">
    <citation type="submission" date="2016-02" db="EMBL/GenBank/DDBJ databases">
        <authorList>
            <person name="Holder M.E."/>
            <person name="Ajami N.J."/>
            <person name="Petrosino J.F."/>
        </authorList>
    </citation>
    <scope>NUCLEOTIDE SEQUENCE [LARGE SCALE GENOMIC DNA]</scope>
    <source>
        <strain evidence="3">DSM 12838</strain>
    </source>
</reference>
<dbReference type="EMBL" id="CP014230">
    <property type="protein sequence ID" value="AMD93682.1"/>
    <property type="molecule type" value="Genomic_DNA"/>
</dbReference>
<dbReference type="PROSITE" id="PS51831">
    <property type="entry name" value="HD"/>
    <property type="match status" value="1"/>
</dbReference>
<dbReference type="InterPro" id="IPR006675">
    <property type="entry name" value="HDIG_dom"/>
</dbReference>
<dbReference type="InterPro" id="IPR003607">
    <property type="entry name" value="HD/PDEase_dom"/>
</dbReference>
<name>A0A0X8JRT2_9BACT</name>
<dbReference type="Pfam" id="PF01966">
    <property type="entry name" value="HD"/>
    <property type="match status" value="1"/>
</dbReference>
<protein>
    <recommendedName>
        <fullName evidence="1">HD domain-containing protein</fullName>
    </recommendedName>
</protein>